<dbReference type="EMBL" id="VKHS01000039">
    <property type="protein sequence ID" value="MBB0228625.1"/>
    <property type="molecule type" value="Genomic_DNA"/>
</dbReference>
<keyword evidence="3" id="KW-1185">Reference proteome</keyword>
<dbReference type="SUPFAM" id="SSF53335">
    <property type="entry name" value="S-adenosyl-L-methionine-dependent methyltransferases"/>
    <property type="match status" value="1"/>
</dbReference>
<dbReference type="CDD" id="cd02440">
    <property type="entry name" value="AdoMet_MTases"/>
    <property type="match status" value="1"/>
</dbReference>
<gene>
    <name evidence="2" type="ORF">FOE67_03640</name>
</gene>
<evidence type="ECO:0000259" key="1">
    <source>
        <dbReference type="Pfam" id="PF08241"/>
    </source>
</evidence>
<keyword evidence="2" id="KW-0489">Methyltransferase</keyword>
<dbReference type="GO" id="GO:0032259">
    <property type="term" value="P:methylation"/>
    <property type="evidence" value="ECO:0007669"/>
    <property type="project" value="UniProtKB-KW"/>
</dbReference>
<reference evidence="3" key="1">
    <citation type="submission" date="2019-10" db="EMBL/GenBank/DDBJ databases">
        <title>Streptomyces sp. nov., a novel actinobacterium isolated from alkaline environment.</title>
        <authorList>
            <person name="Golinska P."/>
        </authorList>
    </citation>
    <scope>NUCLEOTIDE SEQUENCE [LARGE SCALE GENOMIC DNA]</scope>
    <source>
        <strain evidence="3">DSM 42108</strain>
    </source>
</reference>
<keyword evidence="2" id="KW-0808">Transferase</keyword>
<dbReference type="Pfam" id="PF08241">
    <property type="entry name" value="Methyltransf_11"/>
    <property type="match status" value="1"/>
</dbReference>
<comment type="caution">
    <text evidence="2">The sequence shown here is derived from an EMBL/GenBank/DDBJ whole genome shotgun (WGS) entry which is preliminary data.</text>
</comment>
<dbReference type="InterPro" id="IPR029063">
    <property type="entry name" value="SAM-dependent_MTases_sf"/>
</dbReference>
<feature type="domain" description="Methyltransferase type 11" evidence="1">
    <location>
        <begin position="46"/>
        <end position="139"/>
    </location>
</feature>
<proteinExistence type="predicted"/>
<dbReference type="GO" id="GO:0008757">
    <property type="term" value="F:S-adenosylmethionine-dependent methyltransferase activity"/>
    <property type="evidence" value="ECO:0007669"/>
    <property type="project" value="InterPro"/>
</dbReference>
<dbReference type="Gene3D" id="3.40.50.150">
    <property type="entry name" value="Vaccinia Virus protein VP39"/>
    <property type="match status" value="1"/>
</dbReference>
<dbReference type="InterPro" id="IPR013216">
    <property type="entry name" value="Methyltransf_11"/>
</dbReference>
<dbReference type="Proteomes" id="UP000530234">
    <property type="component" value="Unassembled WGS sequence"/>
</dbReference>
<evidence type="ECO:0000313" key="3">
    <source>
        <dbReference type="Proteomes" id="UP000530234"/>
    </source>
</evidence>
<dbReference type="PANTHER" id="PTHR43591">
    <property type="entry name" value="METHYLTRANSFERASE"/>
    <property type="match status" value="1"/>
</dbReference>
<dbReference type="AlphaFoldDB" id="A0A7W3T0G6"/>
<dbReference type="RefSeq" id="WP_182660320.1">
    <property type="nucleotide sequence ID" value="NZ_VKHS01000039.1"/>
</dbReference>
<sequence length="233" mass="25560">MRPKTAYHDGLGDLFAEHADTSPYNAWIDRPALLDLAGEMTGRRILDVGCGAGHHAAGFLARGAEVVGVDGSAALLRHTRARLGEGVELRLHDLEQPLDFLADTSFDDVVCALMLHHITHRSELLSELRRVLRPGGRLLLSTTHPTADWLHFGGSYHSSEWVDLNLGRSGASIHYQRATMEVLLRELLGAGFVLDKLVEPRPGSGLRDIDPERYERLSTAPTLLALRLVKPGS</sequence>
<organism evidence="2 3">
    <name type="scientific">Streptomyces calidiresistens</name>
    <dbReference type="NCBI Taxonomy" id="1485586"/>
    <lineage>
        <taxon>Bacteria</taxon>
        <taxon>Bacillati</taxon>
        <taxon>Actinomycetota</taxon>
        <taxon>Actinomycetes</taxon>
        <taxon>Kitasatosporales</taxon>
        <taxon>Streptomycetaceae</taxon>
        <taxon>Streptomyces</taxon>
    </lineage>
</organism>
<name>A0A7W3T0G6_9ACTN</name>
<protein>
    <submittedName>
        <fullName evidence="2">Methyltransferase domain-containing protein</fullName>
    </submittedName>
</protein>
<accession>A0A7W3T0G6</accession>
<evidence type="ECO:0000313" key="2">
    <source>
        <dbReference type="EMBL" id="MBB0228625.1"/>
    </source>
</evidence>